<organism evidence="1 2">
    <name type="scientific">Paenibacillus prosopidis</name>
    <dbReference type="NCBI Taxonomy" id="630520"/>
    <lineage>
        <taxon>Bacteria</taxon>
        <taxon>Bacillati</taxon>
        <taxon>Bacillota</taxon>
        <taxon>Bacilli</taxon>
        <taxon>Bacillales</taxon>
        <taxon>Paenibacillaceae</taxon>
        <taxon>Paenibacillus</taxon>
    </lineage>
</organism>
<accession>A0A368W767</accession>
<dbReference type="RefSeq" id="WP_114379189.1">
    <property type="nucleotide sequence ID" value="NZ_QPJD01000003.1"/>
</dbReference>
<comment type="caution">
    <text evidence="1">The sequence shown here is derived from an EMBL/GenBank/DDBJ whole genome shotgun (WGS) entry which is preliminary data.</text>
</comment>
<dbReference type="Proteomes" id="UP000252415">
    <property type="component" value="Unassembled WGS sequence"/>
</dbReference>
<dbReference type="InterPro" id="IPR049253">
    <property type="entry name" value="DUF6886"/>
</dbReference>
<reference evidence="1 2" key="1">
    <citation type="submission" date="2018-07" db="EMBL/GenBank/DDBJ databases">
        <title>Genomic Encyclopedia of Type Strains, Phase III (KMG-III): the genomes of soil and plant-associated and newly described type strains.</title>
        <authorList>
            <person name="Whitman W."/>
        </authorList>
    </citation>
    <scope>NUCLEOTIDE SEQUENCE [LARGE SCALE GENOMIC DNA]</scope>
    <source>
        <strain evidence="1 2">CECT 7506</strain>
    </source>
</reference>
<dbReference type="EMBL" id="QPJD01000003">
    <property type="protein sequence ID" value="RCW50365.1"/>
    <property type="molecule type" value="Genomic_DNA"/>
</dbReference>
<dbReference type="OrthoDB" id="156685at2"/>
<gene>
    <name evidence="1" type="ORF">DFP97_103386</name>
</gene>
<proteinExistence type="predicted"/>
<evidence type="ECO:0000313" key="1">
    <source>
        <dbReference type="EMBL" id="RCW50365.1"/>
    </source>
</evidence>
<dbReference type="AlphaFoldDB" id="A0A368W767"/>
<sequence length="98" mass="11321">MIVVENDWLDRIRNTELYVYTFAEDGFELFEEAKTAGYYISKQEITPSKVELVGDPLGKILAEKVELRFTPDLYPIRDKVISSSLDFSIIRFRNAKGP</sequence>
<dbReference type="Pfam" id="PF21820">
    <property type="entry name" value="DUF6886"/>
    <property type="match status" value="1"/>
</dbReference>
<protein>
    <submittedName>
        <fullName evidence="1">Uncharacterized protein</fullName>
    </submittedName>
</protein>
<evidence type="ECO:0000313" key="2">
    <source>
        <dbReference type="Proteomes" id="UP000252415"/>
    </source>
</evidence>
<name>A0A368W767_9BACL</name>
<keyword evidence="2" id="KW-1185">Reference proteome</keyword>